<reference evidence="2" key="1">
    <citation type="submission" date="2022-11" db="EMBL/GenBank/DDBJ databases">
        <title>Chromosomal genome sequence assembly and mating type (MAT) locus characterization of the leprose asexual lichenized fungus Lepraria neglecta (Nyl.) Erichsen.</title>
        <authorList>
            <person name="Allen J.L."/>
            <person name="Pfeffer B."/>
        </authorList>
    </citation>
    <scope>NUCLEOTIDE SEQUENCE</scope>
    <source>
        <strain evidence="2">Allen 5258</strain>
    </source>
</reference>
<comment type="caution">
    <text evidence="2">The sequence shown here is derived from an EMBL/GenBank/DDBJ whole genome shotgun (WGS) entry which is preliminary data.</text>
</comment>
<evidence type="ECO:0000313" key="2">
    <source>
        <dbReference type="EMBL" id="KAK3178065.1"/>
    </source>
</evidence>
<dbReference type="EMBL" id="JASNWA010000003">
    <property type="protein sequence ID" value="KAK3178065.1"/>
    <property type="molecule type" value="Genomic_DNA"/>
</dbReference>
<organism evidence="2 3">
    <name type="scientific">Lepraria neglecta</name>
    <dbReference type="NCBI Taxonomy" id="209136"/>
    <lineage>
        <taxon>Eukaryota</taxon>
        <taxon>Fungi</taxon>
        <taxon>Dikarya</taxon>
        <taxon>Ascomycota</taxon>
        <taxon>Pezizomycotina</taxon>
        <taxon>Lecanoromycetes</taxon>
        <taxon>OSLEUM clade</taxon>
        <taxon>Lecanoromycetidae</taxon>
        <taxon>Lecanorales</taxon>
        <taxon>Lecanorineae</taxon>
        <taxon>Stereocaulaceae</taxon>
        <taxon>Lepraria</taxon>
    </lineage>
</organism>
<accession>A0AAD9ZG10</accession>
<protein>
    <submittedName>
        <fullName evidence="2">Uncharacterized protein</fullName>
    </submittedName>
</protein>
<dbReference type="Proteomes" id="UP001276659">
    <property type="component" value="Unassembled WGS sequence"/>
</dbReference>
<dbReference type="AlphaFoldDB" id="A0AAD9ZG10"/>
<evidence type="ECO:0000313" key="3">
    <source>
        <dbReference type="Proteomes" id="UP001276659"/>
    </source>
</evidence>
<sequence length="570" mass="64767">MGTSEDVSCLEPPSERKHLEKMENNHNRGVVLGVIQTMRLNYFSYIIAGLDDLQPPVHSTGFCTIDTSIEATFPDAVSGRGDYVPRAEPEEQYRDRFDSEASPLFWDAYLELPELTGSCHTRINDFDCMLKIAAEESQRRQESVQKPLREPYGTPDQHSLAHVDKPRKKVQLLIDILGSTYATCPDSGSQENIMAKAISDQLDLSIDDAAEHQKEFRMANGKVVKALGRTSVDCAFTKEPDSQHQCLFYVFKALIAPIIMGMAFLDATETLTKYKHRLQSSMVPRTGPLQLYGIDNPVQRIQCLAGLRKVLANADTGSEIDLISLAYARRRGYYLEAVDFGDNRVQLADGSVAFLVGKVNILILLGNINSKLYNWKFLQIEIQRTFYVLEGLTSDMVLGEEFLDETNAFETYRTALTFQESEDIYCHLDTIIWLRTPEKYIRNLLGGNTTAAPEPLSAESADGQEEPASEKARVLGQHRVNAWFKLDRLHRQKDLEAGERRKEESQENFEKRMNDFDARELHRREVANQRISNLPEGLKAAETLAELARVSEYEEKKRLRYAQESRANRH</sequence>
<gene>
    <name evidence="2" type="ORF">OEA41_000197</name>
</gene>
<evidence type="ECO:0000256" key="1">
    <source>
        <dbReference type="SAM" id="MobiDB-lite"/>
    </source>
</evidence>
<feature type="region of interest" description="Disordered" evidence="1">
    <location>
        <begin position="139"/>
        <end position="161"/>
    </location>
</feature>
<name>A0AAD9ZG10_9LECA</name>
<proteinExistence type="predicted"/>
<dbReference type="CDD" id="cd00303">
    <property type="entry name" value="retropepsin_like"/>
    <property type="match status" value="2"/>
</dbReference>
<feature type="compositionally biased region" description="Basic and acidic residues" evidence="1">
    <location>
        <begin position="139"/>
        <end position="149"/>
    </location>
</feature>
<feature type="region of interest" description="Disordered" evidence="1">
    <location>
        <begin position="451"/>
        <end position="471"/>
    </location>
</feature>
<keyword evidence="3" id="KW-1185">Reference proteome</keyword>
<dbReference type="InterPro" id="IPR021109">
    <property type="entry name" value="Peptidase_aspartic_dom_sf"/>
</dbReference>
<dbReference type="Gene3D" id="2.40.70.10">
    <property type="entry name" value="Acid Proteases"/>
    <property type="match status" value="2"/>
</dbReference>